<evidence type="ECO:0000256" key="2">
    <source>
        <dbReference type="ARBA" id="ARBA00022771"/>
    </source>
</evidence>
<accession>A0AAN9SIG7</accession>
<evidence type="ECO:0000256" key="1">
    <source>
        <dbReference type="ARBA" id="ARBA00022723"/>
    </source>
</evidence>
<dbReference type="PROSITE" id="PS50808">
    <property type="entry name" value="ZF_BED"/>
    <property type="match status" value="1"/>
</dbReference>
<reference evidence="7 8" key="1">
    <citation type="submission" date="2024-01" db="EMBL/GenBank/DDBJ databases">
        <title>The genomes of 5 underutilized Papilionoideae crops provide insights into root nodulation and disease resistanc.</title>
        <authorList>
            <person name="Jiang F."/>
        </authorList>
    </citation>
    <scope>NUCLEOTIDE SEQUENCE [LARGE SCALE GENOMIC DNA]</scope>
    <source>
        <strain evidence="7">DUOXIRENSHENG_FW03</strain>
        <tissue evidence="7">Leaves</tissue>
    </source>
</reference>
<dbReference type="EMBL" id="JAYMYS010000004">
    <property type="protein sequence ID" value="KAK7396501.1"/>
    <property type="molecule type" value="Genomic_DNA"/>
</dbReference>
<keyword evidence="2 4" id="KW-0863">Zinc-finger</keyword>
<proteinExistence type="predicted"/>
<feature type="compositionally biased region" description="Low complexity" evidence="5">
    <location>
        <begin position="10"/>
        <end position="33"/>
    </location>
</feature>
<feature type="domain" description="BED-type" evidence="6">
    <location>
        <begin position="35"/>
        <end position="91"/>
    </location>
</feature>
<comment type="caution">
    <text evidence="7">The sequence shown here is derived from an EMBL/GenBank/DDBJ whole genome shotgun (WGS) entry which is preliminary data.</text>
</comment>
<dbReference type="InterPro" id="IPR003656">
    <property type="entry name" value="Znf_BED"/>
</dbReference>
<organism evidence="7 8">
    <name type="scientific">Psophocarpus tetragonolobus</name>
    <name type="common">Winged bean</name>
    <name type="synonym">Dolichos tetragonolobus</name>
    <dbReference type="NCBI Taxonomy" id="3891"/>
    <lineage>
        <taxon>Eukaryota</taxon>
        <taxon>Viridiplantae</taxon>
        <taxon>Streptophyta</taxon>
        <taxon>Embryophyta</taxon>
        <taxon>Tracheophyta</taxon>
        <taxon>Spermatophyta</taxon>
        <taxon>Magnoliopsida</taxon>
        <taxon>eudicotyledons</taxon>
        <taxon>Gunneridae</taxon>
        <taxon>Pentapetalae</taxon>
        <taxon>rosids</taxon>
        <taxon>fabids</taxon>
        <taxon>Fabales</taxon>
        <taxon>Fabaceae</taxon>
        <taxon>Papilionoideae</taxon>
        <taxon>50 kb inversion clade</taxon>
        <taxon>NPAAA clade</taxon>
        <taxon>indigoferoid/millettioid clade</taxon>
        <taxon>Phaseoleae</taxon>
        <taxon>Psophocarpus</taxon>
    </lineage>
</organism>
<dbReference type="GO" id="GO:0003677">
    <property type="term" value="F:DNA binding"/>
    <property type="evidence" value="ECO:0007669"/>
    <property type="project" value="InterPro"/>
</dbReference>
<keyword evidence="1" id="KW-0479">Metal-binding</keyword>
<dbReference type="AlphaFoldDB" id="A0AAN9SIG7"/>
<protein>
    <recommendedName>
        <fullName evidence="6">BED-type domain-containing protein</fullName>
    </recommendedName>
</protein>
<feature type="region of interest" description="Disordered" evidence="5">
    <location>
        <begin position="1"/>
        <end position="46"/>
    </location>
</feature>
<evidence type="ECO:0000313" key="8">
    <source>
        <dbReference type="Proteomes" id="UP001386955"/>
    </source>
</evidence>
<dbReference type="Proteomes" id="UP001386955">
    <property type="component" value="Unassembled WGS sequence"/>
</dbReference>
<gene>
    <name evidence="7" type="ORF">VNO78_17552</name>
</gene>
<keyword evidence="3" id="KW-0862">Zinc</keyword>
<dbReference type="PANTHER" id="PTHR46951">
    <property type="entry name" value="BED-TYPE DOMAIN-CONTAINING PROTEIN"/>
    <property type="match status" value="1"/>
</dbReference>
<evidence type="ECO:0000256" key="3">
    <source>
        <dbReference type="ARBA" id="ARBA00022833"/>
    </source>
</evidence>
<evidence type="ECO:0000313" key="7">
    <source>
        <dbReference type="EMBL" id="KAK7396501.1"/>
    </source>
</evidence>
<dbReference type="Pfam" id="PF02892">
    <property type="entry name" value="zf-BED"/>
    <property type="match status" value="1"/>
</dbReference>
<evidence type="ECO:0000259" key="6">
    <source>
        <dbReference type="PROSITE" id="PS50808"/>
    </source>
</evidence>
<sequence length="142" mass="15317">MYGRGTGTGSNSSDPNATAATSSTARSRSKNAAGNRSDIGWKHGNDVQGNAKKVKCNYCSKIVSGGISRFKHHLAGTREDCEPCASVPDEVKVVMMKVIAEIKETSKKKRRLVSIKKEEEDIQSEGANCKKEESINRTIATA</sequence>
<evidence type="ECO:0000256" key="5">
    <source>
        <dbReference type="SAM" id="MobiDB-lite"/>
    </source>
</evidence>
<keyword evidence="8" id="KW-1185">Reference proteome</keyword>
<name>A0AAN9SIG7_PSOTE</name>
<dbReference type="GO" id="GO:0008270">
    <property type="term" value="F:zinc ion binding"/>
    <property type="evidence" value="ECO:0007669"/>
    <property type="project" value="UniProtKB-KW"/>
</dbReference>
<dbReference type="PANTHER" id="PTHR46951:SF2">
    <property type="entry name" value="BED-TYPE DOMAIN-CONTAINING PROTEIN"/>
    <property type="match status" value="1"/>
</dbReference>
<evidence type="ECO:0000256" key="4">
    <source>
        <dbReference type="PROSITE-ProRule" id="PRU00027"/>
    </source>
</evidence>